<reference evidence="2 3" key="1">
    <citation type="submission" date="2020-03" db="EMBL/GenBank/DDBJ databases">
        <title>Draft genome sequence of environmentally isolated violet-colored cultures.</title>
        <authorList>
            <person name="Wilson H.S."/>
        </authorList>
    </citation>
    <scope>NUCLEOTIDE SEQUENCE [LARGE SCALE GENOMIC DNA]</scope>
    <source>
        <strain evidence="2 3">HSC-16F04</strain>
    </source>
</reference>
<evidence type="ECO:0000259" key="1">
    <source>
        <dbReference type="PROSITE" id="PS50206"/>
    </source>
</evidence>
<dbReference type="PANTHER" id="PTHR43031">
    <property type="entry name" value="FAD-DEPENDENT OXIDOREDUCTASE"/>
    <property type="match status" value="1"/>
</dbReference>
<dbReference type="PROSITE" id="PS00380">
    <property type="entry name" value="RHODANESE_1"/>
    <property type="match status" value="1"/>
</dbReference>
<dbReference type="InterPro" id="IPR036873">
    <property type="entry name" value="Rhodanese-like_dom_sf"/>
</dbReference>
<dbReference type="RefSeq" id="WP_166830111.1">
    <property type="nucleotide sequence ID" value="NZ_JAAOLX010000014.1"/>
</dbReference>
<dbReference type="PROSITE" id="PS50206">
    <property type="entry name" value="RHODANESE_3"/>
    <property type="match status" value="1"/>
</dbReference>
<dbReference type="InterPro" id="IPR050229">
    <property type="entry name" value="GlpE_sulfurtransferase"/>
</dbReference>
<gene>
    <name evidence="2" type="ORF">HA050_20110</name>
</gene>
<dbReference type="PANTHER" id="PTHR43031:SF1">
    <property type="entry name" value="PYRIDINE NUCLEOTIDE-DISULPHIDE OXIDOREDUCTASE"/>
    <property type="match status" value="1"/>
</dbReference>
<name>A0ABX0L0N3_9NEIS</name>
<proteinExistence type="predicted"/>
<dbReference type="InterPro" id="IPR001763">
    <property type="entry name" value="Rhodanese-like_dom"/>
</dbReference>
<evidence type="ECO:0000313" key="2">
    <source>
        <dbReference type="EMBL" id="NHQ88408.1"/>
    </source>
</evidence>
<keyword evidence="3" id="KW-1185">Reference proteome</keyword>
<dbReference type="Pfam" id="PF00581">
    <property type="entry name" value="Rhodanese"/>
    <property type="match status" value="1"/>
</dbReference>
<dbReference type="Proteomes" id="UP000712570">
    <property type="component" value="Unassembled WGS sequence"/>
</dbReference>
<comment type="caution">
    <text evidence="2">The sequence shown here is derived from an EMBL/GenBank/DDBJ whole genome shotgun (WGS) entry which is preliminary data.</text>
</comment>
<accession>A0ABX0L0N3</accession>
<dbReference type="SUPFAM" id="SSF52821">
    <property type="entry name" value="Rhodanese/Cell cycle control phosphatase"/>
    <property type="match status" value="1"/>
</dbReference>
<evidence type="ECO:0000313" key="3">
    <source>
        <dbReference type="Proteomes" id="UP000712570"/>
    </source>
</evidence>
<dbReference type="InterPro" id="IPR001307">
    <property type="entry name" value="Thiosulphate_STrfase_CS"/>
</dbReference>
<protein>
    <submittedName>
        <fullName evidence="2">Rhodanese</fullName>
    </submittedName>
</protein>
<feature type="domain" description="Rhodanese" evidence="1">
    <location>
        <begin position="42"/>
        <end position="132"/>
    </location>
</feature>
<dbReference type="EMBL" id="JAAOLX010000014">
    <property type="protein sequence ID" value="NHQ88408.1"/>
    <property type="molecule type" value="Genomic_DNA"/>
</dbReference>
<sequence length="148" mass="15774">MSDQSAVKNSGLASPADSAAYLAEKLRFHTDAADLASDLYAKHPEVIALDTRSSEAYERGHIPGAISFPHRLMDEASTAWLDRNKVYVCYCDGIGCNGSTWGSYKLAKLGFTVKELIGGLDFWQRDGLPVAVGAEAGGLAGGKIECDC</sequence>
<dbReference type="Gene3D" id="3.40.250.10">
    <property type="entry name" value="Rhodanese-like domain"/>
    <property type="match status" value="1"/>
</dbReference>
<organism evidence="2 3">
    <name type="scientific">Iodobacter violaceini</name>
    <dbReference type="NCBI Taxonomy" id="3044271"/>
    <lineage>
        <taxon>Bacteria</taxon>
        <taxon>Pseudomonadati</taxon>
        <taxon>Pseudomonadota</taxon>
        <taxon>Betaproteobacteria</taxon>
        <taxon>Neisseriales</taxon>
        <taxon>Chitinibacteraceae</taxon>
        <taxon>Iodobacter</taxon>
    </lineage>
</organism>
<dbReference type="SMART" id="SM00450">
    <property type="entry name" value="RHOD"/>
    <property type="match status" value="1"/>
</dbReference>